<dbReference type="PANTHER" id="PTHR11040">
    <property type="entry name" value="ZINC/IRON TRANSPORTER"/>
    <property type="match status" value="1"/>
</dbReference>
<comment type="similarity">
    <text evidence="2 8">Belongs to the ZIP transporter (TC 2.A.5) family.</text>
</comment>
<organism evidence="10 11">
    <name type="scientific">Rhizopus stolonifer</name>
    <name type="common">Rhizopus nigricans</name>
    <dbReference type="NCBI Taxonomy" id="4846"/>
    <lineage>
        <taxon>Eukaryota</taxon>
        <taxon>Fungi</taxon>
        <taxon>Fungi incertae sedis</taxon>
        <taxon>Mucoromycota</taxon>
        <taxon>Mucoromycotina</taxon>
        <taxon>Mucoromycetes</taxon>
        <taxon>Mucorales</taxon>
        <taxon>Mucorineae</taxon>
        <taxon>Rhizopodaceae</taxon>
        <taxon>Rhizopus</taxon>
    </lineage>
</organism>
<feature type="transmembrane region" description="Helical" evidence="8">
    <location>
        <begin position="207"/>
        <end position="226"/>
    </location>
</feature>
<accession>A0A367KQR2</accession>
<proteinExistence type="inferred from homology"/>
<dbReference type="OrthoDB" id="448280at2759"/>
<dbReference type="GO" id="GO:0005886">
    <property type="term" value="C:plasma membrane"/>
    <property type="evidence" value="ECO:0007669"/>
    <property type="project" value="TreeGrafter"/>
</dbReference>
<keyword evidence="3 8" id="KW-0813">Transport</keyword>
<evidence type="ECO:0000256" key="9">
    <source>
        <dbReference type="SAM" id="MobiDB-lite"/>
    </source>
</evidence>
<dbReference type="AlphaFoldDB" id="A0A367KQR2"/>
<dbReference type="EMBL" id="PJQM01000756">
    <property type="protein sequence ID" value="RCI04202.1"/>
    <property type="molecule type" value="Genomic_DNA"/>
</dbReference>
<evidence type="ECO:0000313" key="10">
    <source>
        <dbReference type="EMBL" id="RCI04202.1"/>
    </source>
</evidence>
<reference evidence="10 11" key="1">
    <citation type="journal article" date="2018" name="G3 (Bethesda)">
        <title>Phylogenetic and Phylogenomic Definition of Rhizopus Species.</title>
        <authorList>
            <person name="Gryganskyi A.P."/>
            <person name="Golan J."/>
            <person name="Dolatabadi S."/>
            <person name="Mondo S."/>
            <person name="Robb S."/>
            <person name="Idnurm A."/>
            <person name="Muszewska A."/>
            <person name="Steczkiewicz K."/>
            <person name="Masonjones S."/>
            <person name="Liao H.L."/>
            <person name="Gajdeczka M.T."/>
            <person name="Anike F."/>
            <person name="Vuek A."/>
            <person name="Anishchenko I.M."/>
            <person name="Voigt K."/>
            <person name="de Hoog G.S."/>
            <person name="Smith M.E."/>
            <person name="Heitman J."/>
            <person name="Vilgalys R."/>
            <person name="Stajich J.E."/>
        </authorList>
    </citation>
    <scope>NUCLEOTIDE SEQUENCE [LARGE SCALE GENOMIC DNA]</scope>
    <source>
        <strain evidence="10 11">LSU 92-RS-03</strain>
    </source>
</reference>
<keyword evidence="6 8" id="KW-0406">Ion transport</keyword>
<feature type="region of interest" description="Disordered" evidence="9">
    <location>
        <begin position="14"/>
        <end position="37"/>
    </location>
</feature>
<protein>
    <submittedName>
        <fullName evidence="10">High-affinity Zn(2+) transporter zrt1</fullName>
    </submittedName>
</protein>
<feature type="compositionally biased region" description="Basic and acidic residues" evidence="9">
    <location>
        <begin position="14"/>
        <end position="34"/>
    </location>
</feature>
<feature type="transmembrane region" description="Helical" evidence="8">
    <location>
        <begin position="94"/>
        <end position="110"/>
    </location>
</feature>
<evidence type="ECO:0000256" key="2">
    <source>
        <dbReference type="ARBA" id="ARBA00006939"/>
    </source>
</evidence>
<name>A0A367KQR2_RHIST</name>
<keyword evidence="4 8" id="KW-0812">Transmembrane</keyword>
<evidence type="ECO:0000256" key="5">
    <source>
        <dbReference type="ARBA" id="ARBA00022989"/>
    </source>
</evidence>
<keyword evidence="11" id="KW-1185">Reference proteome</keyword>
<dbReference type="NCBIfam" id="TIGR00820">
    <property type="entry name" value="zip"/>
    <property type="match status" value="1"/>
</dbReference>
<sequence length="358" mass="39314">MLFISATYCQEVHDHEHEEGHTHEVSETSSEHSHSHASCEATSTEDYHLPMRIASLFIILATSALGIFAPIILHRVRPYQEGSVRDWVLTSGKFFGTGVIIATAFIHMLPEALERFDSDCIGDGWHSYHAFGGLFCLLASFALQIVELAALTHLDNLTRRNHAINESVKEISKDPETHDHHGINSDGHVHSAGFLETEQSIRNIGTFVLEFGILMHSIIIGLTLGTSDNDEFTTLLIALVFHQFFEGIALGTRINDLNCKSWKKPILMGLLFVCTTPVGVAIGIGVHSSLNPGANILAQAILDSLSAGILLYSAYVSLMSIEINHNVGFRRSSLSRKIFCFVCMYLGAALMAVLGTWA</sequence>
<dbReference type="STRING" id="4846.A0A367KQR2"/>
<dbReference type="PANTHER" id="PTHR11040:SF44">
    <property type="entry name" value="PROTEIN ZNTC-RELATED"/>
    <property type="match status" value="1"/>
</dbReference>
<evidence type="ECO:0000313" key="11">
    <source>
        <dbReference type="Proteomes" id="UP000253551"/>
    </source>
</evidence>
<keyword evidence="7 8" id="KW-0472">Membrane</keyword>
<evidence type="ECO:0000256" key="1">
    <source>
        <dbReference type="ARBA" id="ARBA00004141"/>
    </source>
</evidence>
<feature type="transmembrane region" description="Helical" evidence="8">
    <location>
        <begin position="266"/>
        <end position="290"/>
    </location>
</feature>
<evidence type="ECO:0000256" key="3">
    <source>
        <dbReference type="ARBA" id="ARBA00022448"/>
    </source>
</evidence>
<evidence type="ECO:0000256" key="4">
    <source>
        <dbReference type="ARBA" id="ARBA00022692"/>
    </source>
</evidence>
<keyword evidence="5 8" id="KW-1133">Transmembrane helix</keyword>
<dbReference type="Pfam" id="PF02535">
    <property type="entry name" value="Zip"/>
    <property type="match status" value="1"/>
</dbReference>
<comment type="caution">
    <text evidence="10">The sequence shown here is derived from an EMBL/GenBank/DDBJ whole genome shotgun (WGS) entry which is preliminary data.</text>
</comment>
<dbReference type="GO" id="GO:0005385">
    <property type="term" value="F:zinc ion transmembrane transporter activity"/>
    <property type="evidence" value="ECO:0007669"/>
    <property type="project" value="InterPro"/>
</dbReference>
<dbReference type="InterPro" id="IPR004698">
    <property type="entry name" value="Zn/Fe_permease_fun/pln"/>
</dbReference>
<comment type="subcellular location">
    <subcellularLocation>
        <location evidence="1 8">Membrane</location>
        <topology evidence="1 8">Multi-pass membrane protein</topology>
    </subcellularLocation>
</comment>
<feature type="transmembrane region" description="Helical" evidence="8">
    <location>
        <begin position="53"/>
        <end position="73"/>
    </location>
</feature>
<evidence type="ECO:0000256" key="6">
    <source>
        <dbReference type="ARBA" id="ARBA00023065"/>
    </source>
</evidence>
<evidence type="ECO:0000256" key="7">
    <source>
        <dbReference type="ARBA" id="ARBA00023136"/>
    </source>
</evidence>
<feature type="transmembrane region" description="Helical" evidence="8">
    <location>
        <begin position="338"/>
        <end position="357"/>
    </location>
</feature>
<dbReference type="InterPro" id="IPR003689">
    <property type="entry name" value="ZIP"/>
</dbReference>
<evidence type="ECO:0000256" key="8">
    <source>
        <dbReference type="RuleBase" id="RU362088"/>
    </source>
</evidence>
<feature type="transmembrane region" description="Helical" evidence="8">
    <location>
        <begin position="130"/>
        <end position="151"/>
    </location>
</feature>
<dbReference type="Proteomes" id="UP000253551">
    <property type="component" value="Unassembled WGS sequence"/>
</dbReference>
<feature type="transmembrane region" description="Helical" evidence="8">
    <location>
        <begin position="232"/>
        <end position="254"/>
    </location>
</feature>
<gene>
    <name evidence="10" type="primary">ZRT1_1</name>
    <name evidence="10" type="ORF">CU098_003258</name>
</gene>
<feature type="transmembrane region" description="Helical" evidence="8">
    <location>
        <begin position="296"/>
        <end position="318"/>
    </location>
</feature>